<accession>A0A7S0Q865</accession>
<feature type="region of interest" description="Disordered" evidence="1">
    <location>
        <begin position="1"/>
        <end position="25"/>
    </location>
</feature>
<dbReference type="GO" id="GO:0005929">
    <property type="term" value="C:cilium"/>
    <property type="evidence" value="ECO:0007669"/>
    <property type="project" value="TreeGrafter"/>
</dbReference>
<dbReference type="EMBL" id="HBEY01040078">
    <property type="protein sequence ID" value="CAD8615757.1"/>
    <property type="molecule type" value="Transcribed_RNA"/>
</dbReference>
<dbReference type="GO" id="GO:0060271">
    <property type="term" value="P:cilium assembly"/>
    <property type="evidence" value="ECO:0007669"/>
    <property type="project" value="TreeGrafter"/>
</dbReference>
<sequence>MPDSPTDFESYIKARQQGLTSGPSMEEAEAGLKIFLENGGDSEFDGGDSGGGVVGDGNTDLEDQHNSPTLGALRGGVSEAGGLGASIGRGRVEGATNARAASAGGNYFGRDTGYANEKLKQVTEESIRSGKLDAVRAQQFENWFNQRAIHKQNTAQGQGVVFGERKEGGHYIAREALSSQTWRQGGEATEISQRDLAKHLDSLREAPAGRLDGEAWDALSYGGAELVDTFELKTQAGSTTVKDIRVKNQLNTFAPFQAGFAPGSSDAFQVTPNAGTMNRRSGEPIELTVRFTPKVYGEPVVATLIFETEDFKHAYQFIGST</sequence>
<feature type="region of interest" description="Disordered" evidence="1">
    <location>
        <begin position="37"/>
        <end position="59"/>
    </location>
</feature>
<protein>
    <submittedName>
        <fullName evidence="2">Uncharacterized protein</fullName>
    </submittedName>
</protein>
<name>A0A7S0Q865_9EUKA</name>
<dbReference type="PANTHER" id="PTHR45912">
    <property type="entry name" value="CILIA- AND FLAGELLA-ASSOCIATED PROTEIN 47"/>
    <property type="match status" value="1"/>
</dbReference>
<dbReference type="PANTHER" id="PTHR45912:SF3">
    <property type="entry name" value="CILIA- AND FLAGELLA-ASSOCIATED PROTEIN 47"/>
    <property type="match status" value="1"/>
</dbReference>
<dbReference type="AlphaFoldDB" id="A0A7S0Q865"/>
<dbReference type="InterPro" id="IPR013783">
    <property type="entry name" value="Ig-like_fold"/>
</dbReference>
<evidence type="ECO:0000313" key="2">
    <source>
        <dbReference type="EMBL" id="CAD8615757.1"/>
    </source>
</evidence>
<gene>
    <name evidence="2" type="ORF">CPEL01642_LOCUS19138</name>
</gene>
<dbReference type="Gene3D" id="2.60.40.10">
    <property type="entry name" value="Immunoglobulins"/>
    <property type="match status" value="1"/>
</dbReference>
<proteinExistence type="predicted"/>
<reference evidence="2" key="1">
    <citation type="submission" date="2021-01" db="EMBL/GenBank/DDBJ databases">
        <authorList>
            <person name="Corre E."/>
            <person name="Pelletier E."/>
            <person name="Niang G."/>
            <person name="Scheremetjew M."/>
            <person name="Finn R."/>
            <person name="Kale V."/>
            <person name="Holt S."/>
            <person name="Cochrane G."/>
            <person name="Meng A."/>
            <person name="Brown T."/>
            <person name="Cohen L."/>
        </authorList>
    </citation>
    <scope>NUCLEOTIDE SEQUENCE</scope>
    <source>
        <strain evidence="2">PLY182g</strain>
    </source>
</reference>
<evidence type="ECO:0000256" key="1">
    <source>
        <dbReference type="SAM" id="MobiDB-lite"/>
    </source>
</evidence>
<organism evidence="2">
    <name type="scientific">Coccolithus braarudii</name>
    <dbReference type="NCBI Taxonomy" id="221442"/>
    <lineage>
        <taxon>Eukaryota</taxon>
        <taxon>Haptista</taxon>
        <taxon>Haptophyta</taxon>
        <taxon>Prymnesiophyceae</taxon>
        <taxon>Coccolithales</taxon>
        <taxon>Coccolithaceae</taxon>
        <taxon>Coccolithus</taxon>
    </lineage>
</organism>